<evidence type="ECO:0000313" key="19">
    <source>
        <dbReference type="Proteomes" id="UP000275408"/>
    </source>
</evidence>
<dbReference type="Gene3D" id="1.20.5.730">
    <property type="entry name" value="Single helix bin"/>
    <property type="match status" value="1"/>
</dbReference>
<evidence type="ECO:0000256" key="2">
    <source>
        <dbReference type="ARBA" id="ARBA00004496"/>
    </source>
</evidence>
<dbReference type="EMBL" id="RCHS01001704">
    <property type="protein sequence ID" value="RMX52062.1"/>
    <property type="molecule type" value="Genomic_DNA"/>
</dbReference>
<feature type="compositionally biased region" description="Polar residues" evidence="16">
    <location>
        <begin position="334"/>
        <end position="348"/>
    </location>
</feature>
<evidence type="ECO:0000256" key="6">
    <source>
        <dbReference type="ARBA" id="ARBA00022553"/>
    </source>
</evidence>
<feature type="compositionally biased region" description="Polar residues" evidence="16">
    <location>
        <begin position="366"/>
        <end position="379"/>
    </location>
</feature>
<evidence type="ECO:0000259" key="17">
    <source>
        <dbReference type="PROSITE" id="PS50178"/>
    </source>
</evidence>
<name>A0A3M6UEH5_POCDA</name>
<dbReference type="SMART" id="SM00064">
    <property type="entry name" value="FYVE"/>
    <property type="match status" value="1"/>
</dbReference>
<dbReference type="SUPFAM" id="SSF103652">
    <property type="entry name" value="G protein-binding domain"/>
    <property type="match status" value="2"/>
</dbReference>
<feature type="coiled-coil region" evidence="15">
    <location>
        <begin position="5"/>
        <end position="118"/>
    </location>
</feature>
<dbReference type="GO" id="GO:0008270">
    <property type="term" value="F:zinc ion binding"/>
    <property type="evidence" value="ECO:0007669"/>
    <property type="project" value="UniProtKB-KW"/>
</dbReference>
<dbReference type="GO" id="GO:0008083">
    <property type="term" value="F:growth factor activity"/>
    <property type="evidence" value="ECO:0007669"/>
    <property type="project" value="InterPro"/>
</dbReference>
<evidence type="ECO:0000256" key="10">
    <source>
        <dbReference type="ARBA" id="ARBA00022771"/>
    </source>
</evidence>
<dbReference type="PANTHER" id="PTHR31179:SF7">
    <property type="entry name" value="FYVE-TYPE DOMAIN-CONTAINING PROTEIN"/>
    <property type="match status" value="1"/>
</dbReference>
<feature type="coiled-coil region" evidence="15">
    <location>
        <begin position="441"/>
        <end position="567"/>
    </location>
</feature>
<keyword evidence="10 14" id="KW-0863">Zinc-finger</keyword>
<evidence type="ECO:0000256" key="3">
    <source>
        <dbReference type="ARBA" id="ARBA00006603"/>
    </source>
</evidence>
<dbReference type="InterPro" id="IPR003914">
    <property type="entry name" value="Rabaptin"/>
</dbReference>
<dbReference type="InterPro" id="IPR000306">
    <property type="entry name" value="Znf_FYVE"/>
</dbReference>
<dbReference type="Gene3D" id="1.20.5.340">
    <property type="match status" value="1"/>
</dbReference>
<dbReference type="Pfam" id="PF01363">
    <property type="entry name" value="FYVE"/>
    <property type="match status" value="1"/>
</dbReference>
<evidence type="ECO:0000256" key="14">
    <source>
        <dbReference type="PROSITE-ProRule" id="PRU00091"/>
    </source>
</evidence>
<feature type="coiled-coil region" evidence="15">
    <location>
        <begin position="178"/>
        <end position="219"/>
    </location>
</feature>
<dbReference type="GO" id="GO:0006897">
    <property type="term" value="P:endocytosis"/>
    <property type="evidence" value="ECO:0007669"/>
    <property type="project" value="UniProtKB-KW"/>
</dbReference>
<dbReference type="Proteomes" id="UP000275408">
    <property type="component" value="Unassembled WGS sequence"/>
</dbReference>
<evidence type="ECO:0000256" key="13">
    <source>
        <dbReference type="ARBA" id="ARBA00023054"/>
    </source>
</evidence>
<evidence type="ECO:0000313" key="18">
    <source>
        <dbReference type="EMBL" id="RMX52062.1"/>
    </source>
</evidence>
<sequence length="823" mass="93029">MMPSAEELKKEKAKLQAIQGEARKLRNELQKVLAEGDGYRAAAVLAEKSQKEELETMRSKYQEEIASLQHIMSESVREAKESSTEQFEIEKHNLLARNKKLENELTNLKSLLSTEEESSNRPRMLSGISDAVVNVIRRNTTASGNSSVEDEAVSPDGKSLEKSMEKAQEDAEAWRSIVMPLEEELSFTKAKLKDLQEKLQIAEAKLKEGENKKNDKKSDGGETFSRERFEELQEKTWEMANVQFVENLKVQSEAFTRVWNVLTPAQQAAVQKKQGQQQEEHQGQKQQPQVGQLIDLQSPQTSPQPTNEQPSHVPLSPQVPGESGSIWDSIPTVPCTNEVSSEINNLPGTTKEEDNGGRLKRVHSASDVTWSRENNNSEVSRAHSEEELNPELSSGALSNVPPADGPSSLPSRPPLSSKRSGAKVDWKNFQEAVKVSHESSLNRSCAMCVNYEKQLQKMQDENQKFQNLASNLQVALDQEKKELFKEQKMRSKLEESVSSAAEDAQMQINNHAMTNNKLEKLIAGLRENFEATKHGTQTQIAKLVTSRDQLMQELSQLRTEYAALQDNAIQQLTHMDSDARLAEMHEQLMQIRAASEVTEEKLRSEVAFLKDRVMAEQVAKDSLEAMLQGDVDNTRVELERLRGECDKEKKAREEAQARLNMSGQSIRNTEDKSKQVIIALRGQLDEVNAEKTRAEEESKQLRNQLQAMTEQLNQSETVQRDFVRLSQSLQMQIAQIHESETDVRWQYPDDIKECKSCQKVLKANKDKQNCHHCGKIFCEQCLSKSVMGSKASKWHPVCDSCYVILNKDSSSTFYNTTLADDQR</sequence>
<feature type="domain" description="FYVE-type" evidence="17">
    <location>
        <begin position="748"/>
        <end position="806"/>
    </location>
</feature>
<dbReference type="FunFam" id="1.20.5.730:FF:000005">
    <property type="entry name" value="RABaptiN (Rab effector)"/>
    <property type="match status" value="1"/>
</dbReference>
<dbReference type="Pfam" id="PF03528">
    <property type="entry name" value="Rabaptin"/>
    <property type="match status" value="2"/>
</dbReference>
<protein>
    <recommendedName>
        <fullName evidence="17">FYVE-type domain-containing protein</fullName>
    </recommendedName>
</protein>
<dbReference type="InterPro" id="IPR011011">
    <property type="entry name" value="Znf_FYVE_PHD"/>
</dbReference>
<reference evidence="18 19" key="1">
    <citation type="journal article" date="2018" name="Sci. Rep.">
        <title>Comparative analysis of the Pocillopora damicornis genome highlights role of immune system in coral evolution.</title>
        <authorList>
            <person name="Cunning R."/>
            <person name="Bay R.A."/>
            <person name="Gillette P."/>
            <person name="Baker A.C."/>
            <person name="Traylor-Knowles N."/>
        </authorList>
    </citation>
    <scope>NUCLEOTIDE SEQUENCE [LARGE SCALE GENOMIC DNA]</scope>
    <source>
        <strain evidence="18">RSMAS</strain>
        <tissue evidence="18">Whole animal</tissue>
    </source>
</reference>
<dbReference type="Gene3D" id="3.30.40.10">
    <property type="entry name" value="Zinc/RING finger domain, C3HC4 (zinc finger)"/>
    <property type="match status" value="1"/>
</dbReference>
<comment type="subcellular location">
    <subcellularLocation>
        <location evidence="2">Cytoplasm</location>
    </subcellularLocation>
    <subcellularLocation>
        <location evidence="1">Early endosome</location>
    </subcellularLocation>
</comment>
<comment type="caution">
    <text evidence="18">The sequence shown here is derived from an EMBL/GenBank/DDBJ whole genome shotgun (WGS) entry which is preliminary data.</text>
</comment>
<dbReference type="GO" id="GO:0005769">
    <property type="term" value="C:early endosome"/>
    <property type="evidence" value="ECO:0007669"/>
    <property type="project" value="UniProtKB-SubCell"/>
</dbReference>
<evidence type="ECO:0000256" key="11">
    <source>
        <dbReference type="ARBA" id="ARBA00022833"/>
    </source>
</evidence>
<proteinExistence type="inferred from homology"/>
<evidence type="ECO:0000256" key="9">
    <source>
        <dbReference type="ARBA" id="ARBA00022753"/>
    </source>
</evidence>
<keyword evidence="11" id="KW-0862">Zinc</keyword>
<keyword evidence="12" id="KW-0653">Protein transport</keyword>
<feature type="region of interest" description="Disordered" evidence="16">
    <location>
        <begin position="296"/>
        <end position="422"/>
    </location>
</feature>
<dbReference type="GO" id="GO:0015031">
    <property type="term" value="P:protein transport"/>
    <property type="evidence" value="ECO:0007669"/>
    <property type="project" value="UniProtKB-KW"/>
</dbReference>
<dbReference type="InterPro" id="IPR018514">
    <property type="entry name" value="Rabaptin_CC"/>
</dbReference>
<evidence type="ECO:0000256" key="16">
    <source>
        <dbReference type="SAM" id="MobiDB-lite"/>
    </source>
</evidence>
<organism evidence="18 19">
    <name type="scientific">Pocillopora damicornis</name>
    <name type="common">Cauliflower coral</name>
    <name type="synonym">Millepora damicornis</name>
    <dbReference type="NCBI Taxonomy" id="46731"/>
    <lineage>
        <taxon>Eukaryota</taxon>
        <taxon>Metazoa</taxon>
        <taxon>Cnidaria</taxon>
        <taxon>Anthozoa</taxon>
        <taxon>Hexacorallia</taxon>
        <taxon>Scleractinia</taxon>
        <taxon>Astrocoeniina</taxon>
        <taxon>Pocilloporidae</taxon>
        <taxon>Pocillopora</taxon>
    </lineage>
</organism>
<dbReference type="PANTHER" id="PTHR31179">
    <property type="entry name" value="RAB GTPASE-BINDING EFFECTOR PROTEIN"/>
    <property type="match status" value="1"/>
</dbReference>
<keyword evidence="8" id="KW-0479">Metal-binding</keyword>
<keyword evidence="19" id="KW-1185">Reference proteome</keyword>
<keyword evidence="6" id="KW-0597">Phosphoprotein</keyword>
<evidence type="ECO:0000256" key="8">
    <source>
        <dbReference type="ARBA" id="ARBA00022723"/>
    </source>
</evidence>
<accession>A0A3M6UEH5</accession>
<feature type="compositionally biased region" description="Low complexity" evidence="16">
    <location>
        <begin position="406"/>
        <end position="419"/>
    </location>
</feature>
<evidence type="ECO:0000256" key="12">
    <source>
        <dbReference type="ARBA" id="ARBA00022927"/>
    </source>
</evidence>
<dbReference type="PROSITE" id="PS50178">
    <property type="entry name" value="ZF_FYVE"/>
    <property type="match status" value="1"/>
</dbReference>
<evidence type="ECO:0000256" key="5">
    <source>
        <dbReference type="ARBA" id="ARBA00022490"/>
    </source>
</evidence>
<dbReference type="InterPro" id="IPR015390">
    <property type="entry name" value="Rabaptin_Rab5-bd_dom"/>
</dbReference>
<feature type="compositionally biased region" description="Polar residues" evidence="16">
    <location>
        <begin position="296"/>
        <end position="310"/>
    </location>
</feature>
<evidence type="ECO:0000256" key="4">
    <source>
        <dbReference type="ARBA" id="ARBA00022448"/>
    </source>
</evidence>
<keyword evidence="9" id="KW-0967">Endosome</keyword>
<dbReference type="AlphaFoldDB" id="A0A3M6UEH5"/>
<keyword evidence="7" id="KW-0254">Endocytosis</keyword>
<evidence type="ECO:0000256" key="15">
    <source>
        <dbReference type="SAM" id="Coils"/>
    </source>
</evidence>
<dbReference type="SUPFAM" id="SSF57903">
    <property type="entry name" value="FYVE/PHD zinc finger"/>
    <property type="match status" value="1"/>
</dbReference>
<keyword evidence="4" id="KW-0813">Transport</keyword>
<keyword evidence="5" id="KW-0963">Cytoplasm</keyword>
<dbReference type="GO" id="GO:0005096">
    <property type="term" value="F:GTPase activator activity"/>
    <property type="evidence" value="ECO:0007669"/>
    <property type="project" value="InterPro"/>
</dbReference>
<gene>
    <name evidence="18" type="ORF">pdam_00003727</name>
</gene>
<keyword evidence="13 15" id="KW-0175">Coiled coil</keyword>
<evidence type="ECO:0000256" key="7">
    <source>
        <dbReference type="ARBA" id="ARBA00022583"/>
    </source>
</evidence>
<dbReference type="Pfam" id="PF09311">
    <property type="entry name" value="Rab5-bind"/>
    <property type="match status" value="1"/>
</dbReference>
<evidence type="ECO:0000256" key="1">
    <source>
        <dbReference type="ARBA" id="ARBA00004412"/>
    </source>
</evidence>
<dbReference type="STRING" id="46731.A0A3M6UEH5"/>
<feature type="region of interest" description="Disordered" evidence="16">
    <location>
        <begin position="142"/>
        <end position="165"/>
    </location>
</feature>
<dbReference type="OrthoDB" id="79940at2759"/>
<dbReference type="InterPro" id="IPR013083">
    <property type="entry name" value="Znf_RING/FYVE/PHD"/>
</dbReference>
<comment type="similarity">
    <text evidence="3">Belongs to the rabaptin family.</text>
</comment>
<feature type="coiled-coil region" evidence="15">
    <location>
        <begin position="631"/>
        <end position="718"/>
    </location>
</feature>
<dbReference type="InterPro" id="IPR017455">
    <property type="entry name" value="Znf_FYVE-rel"/>
</dbReference>